<accession>A0A538UEC2</accession>
<dbReference type="PANTHER" id="PTHR12697:SF5">
    <property type="entry name" value="DEOXYHYPUSINE HYDROXYLASE"/>
    <property type="match status" value="1"/>
</dbReference>
<evidence type="ECO:0000313" key="1">
    <source>
        <dbReference type="EMBL" id="TMQ74197.1"/>
    </source>
</evidence>
<sequence>MTIGTGNALRQPSLKDFSAPAQAAHQWFRLIGRAIKICRLYKPDYPIVVQVRDQLLEPLAQALSIYGAWRFRITPNEIFLLDEAVVRPSQPTADAEGMSSKEETLPFLFYRDGIRALVLLPGLPRRDLDALFDALLASSGGVITHDDMVTLMWQANTTHIQIEAVPLEQTIYLSSRRPGAGGGGGGEVGQSYAWTPSGNEIRAELGQASGAAQGLHRDTFDDWPLPLDPADVPSAYQKMLPAMEFSRMRLSTEWVGERSTDWTVQAPDVIREILGLAPGSRTRSLLAHSVATWLVGAIQRSSWAEAQETLRLLRELDPDGSLSTAELTEGISGLDTDDISERLDESETDEQACFFALVVALGRPALDLACSVMAKARKSRTRAAACTMLCYLCSDEPELLAPYITDHRWYVARNAVFILGQIGGAEVASILALASEHPEPRVRRQVVAALGNVPRDLRAPILVAHLDTQDPQLLSAALNMLTREKNSQAAETILKQIAAPDFESRSEDNQRTLFNALAEVADDAAIPALKLLLHKGGWFARRTLERSAAARTLQRLGSEAAQAALAEGLRSRSEAVRLACQEALATRKAA</sequence>
<evidence type="ECO:0000313" key="2">
    <source>
        <dbReference type="Proteomes" id="UP000319771"/>
    </source>
</evidence>
<dbReference type="Gene3D" id="1.25.10.10">
    <property type="entry name" value="Leucine-rich Repeat Variant"/>
    <property type="match status" value="2"/>
</dbReference>
<dbReference type="SUPFAM" id="SSF48371">
    <property type="entry name" value="ARM repeat"/>
    <property type="match status" value="1"/>
</dbReference>
<dbReference type="InterPro" id="IPR004155">
    <property type="entry name" value="PBS_lyase_HEAT"/>
</dbReference>
<dbReference type="Pfam" id="PF13646">
    <property type="entry name" value="HEAT_2"/>
    <property type="match status" value="1"/>
</dbReference>
<dbReference type="EMBL" id="VBPB01000007">
    <property type="protein sequence ID" value="TMQ74197.1"/>
    <property type="molecule type" value="Genomic_DNA"/>
</dbReference>
<protein>
    <submittedName>
        <fullName evidence="1">HEAT repeat domain-containing protein</fullName>
    </submittedName>
</protein>
<dbReference type="Proteomes" id="UP000319771">
    <property type="component" value="Unassembled WGS sequence"/>
</dbReference>
<dbReference type="PANTHER" id="PTHR12697">
    <property type="entry name" value="PBS LYASE HEAT-LIKE PROTEIN"/>
    <property type="match status" value="1"/>
</dbReference>
<organism evidence="1 2">
    <name type="scientific">Eiseniibacteriota bacterium</name>
    <dbReference type="NCBI Taxonomy" id="2212470"/>
    <lineage>
        <taxon>Bacteria</taxon>
        <taxon>Candidatus Eiseniibacteriota</taxon>
    </lineage>
</organism>
<reference evidence="1 2" key="1">
    <citation type="journal article" date="2019" name="Nat. Microbiol.">
        <title>Mediterranean grassland soil C-N compound turnover is dependent on rainfall and depth, and is mediated by genomically divergent microorganisms.</title>
        <authorList>
            <person name="Diamond S."/>
            <person name="Andeer P.F."/>
            <person name="Li Z."/>
            <person name="Crits-Christoph A."/>
            <person name="Burstein D."/>
            <person name="Anantharaman K."/>
            <person name="Lane K.R."/>
            <person name="Thomas B.C."/>
            <person name="Pan C."/>
            <person name="Northen T.R."/>
            <person name="Banfield J.F."/>
        </authorList>
    </citation>
    <scope>NUCLEOTIDE SEQUENCE [LARGE SCALE GENOMIC DNA]</scope>
    <source>
        <strain evidence="1">WS_11</strain>
    </source>
</reference>
<dbReference type="InterPro" id="IPR016024">
    <property type="entry name" value="ARM-type_fold"/>
</dbReference>
<dbReference type="GO" id="GO:0016491">
    <property type="term" value="F:oxidoreductase activity"/>
    <property type="evidence" value="ECO:0007669"/>
    <property type="project" value="TreeGrafter"/>
</dbReference>
<gene>
    <name evidence="1" type="ORF">E6K81_00705</name>
</gene>
<dbReference type="SMART" id="SM00567">
    <property type="entry name" value="EZ_HEAT"/>
    <property type="match status" value="4"/>
</dbReference>
<comment type="caution">
    <text evidence="1">The sequence shown here is derived from an EMBL/GenBank/DDBJ whole genome shotgun (WGS) entry which is preliminary data.</text>
</comment>
<name>A0A538UEC2_UNCEI</name>
<proteinExistence type="predicted"/>
<dbReference type="InterPro" id="IPR011989">
    <property type="entry name" value="ARM-like"/>
</dbReference>
<dbReference type="AlphaFoldDB" id="A0A538UEC2"/>